<proteinExistence type="predicted"/>
<gene>
    <name evidence="1" type="ORF">MSG28_005296</name>
</gene>
<dbReference type="Proteomes" id="UP001064048">
    <property type="component" value="Chromosome 8"/>
</dbReference>
<evidence type="ECO:0000313" key="1">
    <source>
        <dbReference type="EMBL" id="KAI8426475.1"/>
    </source>
</evidence>
<comment type="caution">
    <text evidence="1">The sequence shown here is derived from an EMBL/GenBank/DDBJ whole genome shotgun (WGS) entry which is preliminary data.</text>
</comment>
<keyword evidence="2" id="KW-1185">Reference proteome</keyword>
<dbReference type="EMBL" id="CM046108">
    <property type="protein sequence ID" value="KAI8426475.1"/>
    <property type="molecule type" value="Genomic_DNA"/>
</dbReference>
<reference evidence="1 2" key="1">
    <citation type="journal article" date="2022" name="Genome Biol. Evol.">
        <title>The Spruce Budworm Genome: Reconstructing the Evolutionary History of Antifreeze Proteins.</title>
        <authorList>
            <person name="Beliveau C."/>
            <person name="Gagne P."/>
            <person name="Picq S."/>
            <person name="Vernygora O."/>
            <person name="Keeling C.I."/>
            <person name="Pinkney K."/>
            <person name="Doucet D."/>
            <person name="Wen F."/>
            <person name="Johnston J.S."/>
            <person name="Maaroufi H."/>
            <person name="Boyle B."/>
            <person name="Laroche J."/>
            <person name="Dewar K."/>
            <person name="Juretic N."/>
            <person name="Blackburn G."/>
            <person name="Nisole A."/>
            <person name="Brunet B."/>
            <person name="Brandao M."/>
            <person name="Lumley L."/>
            <person name="Duan J."/>
            <person name="Quan G."/>
            <person name="Lucarotti C.J."/>
            <person name="Roe A.D."/>
            <person name="Sperling F.A.H."/>
            <person name="Levesque R.C."/>
            <person name="Cusson M."/>
        </authorList>
    </citation>
    <scope>NUCLEOTIDE SEQUENCE [LARGE SCALE GENOMIC DNA]</scope>
    <source>
        <strain evidence="1">Glfc:IPQL:Cfum</strain>
    </source>
</reference>
<evidence type="ECO:0000313" key="2">
    <source>
        <dbReference type="Proteomes" id="UP001064048"/>
    </source>
</evidence>
<sequence length="100" mass="10960">MFFFVTGYNAIVLMDRRGARGEKSLIQIGGRMSRNSISGRRRAAAAASKHKVKPGNALVTLLVLQVSMGDEPCNAKERLISGAQPEMCPRAAPEVRENFR</sequence>
<name>A0ACC0JRD3_CHOFU</name>
<accession>A0ACC0JRD3</accession>
<protein>
    <submittedName>
        <fullName evidence="1">Uncharacterized protein</fullName>
    </submittedName>
</protein>
<organism evidence="1 2">
    <name type="scientific">Choristoneura fumiferana</name>
    <name type="common">Spruce budworm moth</name>
    <name type="synonym">Archips fumiferana</name>
    <dbReference type="NCBI Taxonomy" id="7141"/>
    <lineage>
        <taxon>Eukaryota</taxon>
        <taxon>Metazoa</taxon>
        <taxon>Ecdysozoa</taxon>
        <taxon>Arthropoda</taxon>
        <taxon>Hexapoda</taxon>
        <taxon>Insecta</taxon>
        <taxon>Pterygota</taxon>
        <taxon>Neoptera</taxon>
        <taxon>Endopterygota</taxon>
        <taxon>Lepidoptera</taxon>
        <taxon>Glossata</taxon>
        <taxon>Ditrysia</taxon>
        <taxon>Tortricoidea</taxon>
        <taxon>Tortricidae</taxon>
        <taxon>Tortricinae</taxon>
        <taxon>Choristoneura</taxon>
    </lineage>
</organism>